<proteinExistence type="predicted"/>
<reference evidence="2" key="1">
    <citation type="submission" date="2018-12" db="EMBL/GenBank/DDBJ databases">
        <authorList>
            <person name="Will S."/>
            <person name="Neumann-Schaal M."/>
            <person name="Henke P."/>
        </authorList>
    </citation>
    <scope>NUCLEOTIDE SEQUENCE</scope>
    <source>
        <strain evidence="2">PCC 7102</strain>
    </source>
</reference>
<feature type="chain" id="PRO_5030092528" evidence="1">
    <location>
        <begin position="25"/>
        <end position="150"/>
    </location>
</feature>
<dbReference type="EMBL" id="RSCL01000012">
    <property type="protein sequence ID" value="RUT03975.1"/>
    <property type="molecule type" value="Genomic_DNA"/>
</dbReference>
<dbReference type="OrthoDB" id="9908281at2"/>
<reference evidence="2" key="2">
    <citation type="journal article" date="2019" name="Genome Biol. Evol.">
        <title>Day and night: Metabolic profiles and evolutionary relationships of six axenic non-marine cyanobacteria.</title>
        <authorList>
            <person name="Will S.E."/>
            <person name="Henke P."/>
            <person name="Boedeker C."/>
            <person name="Huang S."/>
            <person name="Brinkmann H."/>
            <person name="Rohde M."/>
            <person name="Jarek M."/>
            <person name="Friedl T."/>
            <person name="Seufert S."/>
            <person name="Schumacher M."/>
            <person name="Overmann J."/>
            <person name="Neumann-Schaal M."/>
            <person name="Petersen J."/>
        </authorList>
    </citation>
    <scope>NUCLEOTIDE SEQUENCE [LARGE SCALE GENOMIC DNA]</scope>
    <source>
        <strain evidence="2">PCC 7102</strain>
    </source>
</reference>
<organism evidence="2 3">
    <name type="scientific">Dulcicalothrix desertica PCC 7102</name>
    <dbReference type="NCBI Taxonomy" id="232991"/>
    <lineage>
        <taxon>Bacteria</taxon>
        <taxon>Bacillati</taxon>
        <taxon>Cyanobacteriota</taxon>
        <taxon>Cyanophyceae</taxon>
        <taxon>Nostocales</taxon>
        <taxon>Calotrichaceae</taxon>
        <taxon>Dulcicalothrix</taxon>
    </lineage>
</organism>
<gene>
    <name evidence="2" type="ORF">DSM106972_048890</name>
</gene>
<dbReference type="RefSeq" id="WP_127083235.1">
    <property type="nucleotide sequence ID" value="NZ_RSCL01000012.1"/>
</dbReference>
<evidence type="ECO:0000256" key="1">
    <source>
        <dbReference type="SAM" id="SignalP"/>
    </source>
</evidence>
<keyword evidence="3" id="KW-1185">Reference proteome</keyword>
<comment type="caution">
    <text evidence="2">The sequence shown here is derived from an EMBL/GenBank/DDBJ whole genome shotgun (WGS) entry which is preliminary data.</text>
</comment>
<evidence type="ECO:0000313" key="2">
    <source>
        <dbReference type="EMBL" id="RUT03975.1"/>
    </source>
</evidence>
<dbReference type="Proteomes" id="UP000271624">
    <property type="component" value="Unassembled WGS sequence"/>
</dbReference>
<accession>A0A433VCZ1</accession>
<sequence>MHKLIFGSLLIVELVLVASTPVFAEPEVPIIQQEFERVVNKVDFTLSDISNIKSGVIRLLNSKDKKIVNSINLQTIRNLASSACHNNQSFGFYAFKGKLQLEKGQTYALQWAYLVTSQELSNPYPVKYRPVLPAIYSYVVTKYPKCVYSH</sequence>
<evidence type="ECO:0000313" key="3">
    <source>
        <dbReference type="Proteomes" id="UP000271624"/>
    </source>
</evidence>
<feature type="signal peptide" evidence="1">
    <location>
        <begin position="1"/>
        <end position="24"/>
    </location>
</feature>
<keyword evidence="1" id="KW-0732">Signal</keyword>
<dbReference type="AlphaFoldDB" id="A0A433VCZ1"/>
<protein>
    <submittedName>
        <fullName evidence="2">Uncharacterized protein</fullName>
    </submittedName>
</protein>
<name>A0A433VCZ1_9CYAN</name>